<sequence>MTEVDKLKTWLQENEISITALADAVGMSYDGTYQTLNVRGPILGRLSDGLKWKFAQKFGVDIAGQIFDPDISPTPSIAQNNGSRTHITADAEQQ</sequence>
<dbReference type="AlphaFoldDB" id="A0A9D7FFR8"/>
<protein>
    <submittedName>
        <fullName evidence="2">Uncharacterized protein</fullName>
    </submittedName>
</protein>
<feature type="region of interest" description="Disordered" evidence="1">
    <location>
        <begin position="71"/>
        <end position="94"/>
    </location>
</feature>
<name>A0A9D7FFR8_9RHOO</name>
<evidence type="ECO:0000313" key="2">
    <source>
        <dbReference type="EMBL" id="MBK7424305.1"/>
    </source>
</evidence>
<evidence type="ECO:0000313" key="3">
    <source>
        <dbReference type="Proteomes" id="UP000886602"/>
    </source>
</evidence>
<evidence type="ECO:0000256" key="1">
    <source>
        <dbReference type="SAM" id="MobiDB-lite"/>
    </source>
</evidence>
<feature type="compositionally biased region" description="Polar residues" evidence="1">
    <location>
        <begin position="73"/>
        <end position="94"/>
    </location>
</feature>
<organism evidence="2 3">
    <name type="scientific">Candidatus Propionivibrio dominans</name>
    <dbReference type="NCBI Taxonomy" id="2954373"/>
    <lineage>
        <taxon>Bacteria</taxon>
        <taxon>Pseudomonadati</taxon>
        <taxon>Pseudomonadota</taxon>
        <taxon>Betaproteobacteria</taxon>
        <taxon>Rhodocyclales</taxon>
        <taxon>Rhodocyclaceae</taxon>
        <taxon>Propionivibrio</taxon>
    </lineage>
</organism>
<reference evidence="2" key="1">
    <citation type="submission" date="2020-10" db="EMBL/GenBank/DDBJ databases">
        <title>Connecting structure to function with the recovery of over 1000 high-quality activated sludge metagenome-assembled genomes encoding full-length rRNA genes using long-read sequencing.</title>
        <authorList>
            <person name="Singleton C.M."/>
            <person name="Petriglieri F."/>
            <person name="Kristensen J.M."/>
            <person name="Kirkegaard R.H."/>
            <person name="Michaelsen T.Y."/>
            <person name="Andersen M.H."/>
            <person name="Karst S.M."/>
            <person name="Dueholm M.S."/>
            <person name="Nielsen P.H."/>
            <person name="Albertsen M."/>
        </authorList>
    </citation>
    <scope>NUCLEOTIDE SEQUENCE</scope>
    <source>
        <strain evidence="2">EsbW_18-Q3-R4-48_MAXAC.044</strain>
    </source>
</reference>
<comment type="caution">
    <text evidence="2">The sequence shown here is derived from an EMBL/GenBank/DDBJ whole genome shotgun (WGS) entry which is preliminary data.</text>
</comment>
<proteinExistence type="predicted"/>
<dbReference type="EMBL" id="JADJNC010000027">
    <property type="protein sequence ID" value="MBK7424305.1"/>
    <property type="molecule type" value="Genomic_DNA"/>
</dbReference>
<gene>
    <name evidence="2" type="ORF">IPJ48_15170</name>
</gene>
<accession>A0A9D7FFR8</accession>
<dbReference type="Proteomes" id="UP000886602">
    <property type="component" value="Unassembled WGS sequence"/>
</dbReference>